<reference evidence="1" key="1">
    <citation type="submission" date="2014-08" db="EMBL/GenBank/DDBJ databases">
        <authorList>
            <person name="Sharma Rahul"/>
            <person name="Thines Marco"/>
        </authorList>
    </citation>
    <scope>NUCLEOTIDE SEQUENCE</scope>
</reference>
<sequence>MSSLCVILFFVRPTRGRLMFKTSYFDYISLIRSLIFLNTFSTQFPPKRFLQSFTLSTTPPIASKATLSGSIYFRTIQTSR</sequence>
<protein>
    <submittedName>
        <fullName evidence="1">Uncharacterized protein</fullName>
    </submittedName>
</protein>
<name>A0A0F7SLS3_PHARH</name>
<accession>A0A0F7SLS3</accession>
<proteinExistence type="predicted"/>
<dbReference type="EMBL" id="LN483124">
    <property type="protein sequence ID" value="CED82341.1"/>
    <property type="molecule type" value="Genomic_DNA"/>
</dbReference>
<organism evidence="1">
    <name type="scientific">Phaffia rhodozyma</name>
    <name type="common">Yeast</name>
    <name type="synonym">Xanthophyllomyces dendrorhous</name>
    <dbReference type="NCBI Taxonomy" id="264483"/>
    <lineage>
        <taxon>Eukaryota</taxon>
        <taxon>Fungi</taxon>
        <taxon>Dikarya</taxon>
        <taxon>Basidiomycota</taxon>
        <taxon>Agaricomycotina</taxon>
        <taxon>Tremellomycetes</taxon>
        <taxon>Cystofilobasidiales</taxon>
        <taxon>Mrakiaceae</taxon>
        <taxon>Phaffia</taxon>
    </lineage>
</organism>
<dbReference type="AlphaFoldDB" id="A0A0F7SLS3"/>
<evidence type="ECO:0000313" key="1">
    <source>
        <dbReference type="EMBL" id="CED82341.1"/>
    </source>
</evidence>